<dbReference type="Proteomes" id="UP000023152">
    <property type="component" value="Unassembled WGS sequence"/>
</dbReference>
<proteinExistence type="predicted"/>
<keyword evidence="3" id="KW-0812">Transmembrane</keyword>
<keyword evidence="1" id="KW-0479">Metal-binding</keyword>
<protein>
    <recommendedName>
        <fullName evidence="6">Prolyl 4-hydroxylase alpha subunit Fe(2+) 2OG dioxygenase domain-containing protein</fullName>
    </recommendedName>
</protein>
<evidence type="ECO:0000313" key="5">
    <source>
        <dbReference type="Proteomes" id="UP000023152"/>
    </source>
</evidence>
<dbReference type="PANTHER" id="PTHR10869:SF246">
    <property type="entry name" value="TRANSMEMBRANE PROLYL 4-HYDROXYLASE"/>
    <property type="match status" value="1"/>
</dbReference>
<evidence type="ECO:0008006" key="6">
    <source>
        <dbReference type="Google" id="ProtNLM"/>
    </source>
</evidence>
<dbReference type="GO" id="GO:0004656">
    <property type="term" value="F:procollagen-proline 4-dioxygenase activity"/>
    <property type="evidence" value="ECO:0007669"/>
    <property type="project" value="TreeGrafter"/>
</dbReference>
<feature type="transmembrane region" description="Helical" evidence="3">
    <location>
        <begin position="113"/>
        <end position="136"/>
    </location>
</feature>
<dbReference type="PANTHER" id="PTHR10869">
    <property type="entry name" value="PROLYL 4-HYDROXYLASE ALPHA SUBUNIT"/>
    <property type="match status" value="1"/>
</dbReference>
<name>X6N2Q7_RETFI</name>
<evidence type="ECO:0000256" key="2">
    <source>
        <dbReference type="ARBA" id="ARBA00023004"/>
    </source>
</evidence>
<keyword evidence="5" id="KW-1185">Reference proteome</keyword>
<gene>
    <name evidence="4" type="ORF">RFI_17634</name>
</gene>
<dbReference type="InterPro" id="IPR045054">
    <property type="entry name" value="P4HA-like"/>
</dbReference>
<evidence type="ECO:0000313" key="4">
    <source>
        <dbReference type="EMBL" id="ETO19597.1"/>
    </source>
</evidence>
<keyword evidence="3" id="KW-0472">Membrane</keyword>
<dbReference type="Gene3D" id="2.60.120.620">
    <property type="entry name" value="q2cbj1_9rhob like domain"/>
    <property type="match status" value="1"/>
</dbReference>
<dbReference type="OrthoDB" id="420380at2759"/>
<comment type="caution">
    <text evidence="4">The sequence shown here is derived from an EMBL/GenBank/DDBJ whole genome shotgun (WGS) entry which is preliminary data.</text>
</comment>
<evidence type="ECO:0000256" key="1">
    <source>
        <dbReference type="ARBA" id="ARBA00022723"/>
    </source>
</evidence>
<dbReference type="EMBL" id="ASPP01013489">
    <property type="protein sequence ID" value="ETO19597.1"/>
    <property type="molecule type" value="Genomic_DNA"/>
</dbReference>
<organism evidence="4 5">
    <name type="scientific">Reticulomyxa filosa</name>
    <dbReference type="NCBI Taxonomy" id="46433"/>
    <lineage>
        <taxon>Eukaryota</taxon>
        <taxon>Sar</taxon>
        <taxon>Rhizaria</taxon>
        <taxon>Retaria</taxon>
        <taxon>Foraminifera</taxon>
        <taxon>Monothalamids</taxon>
        <taxon>Reticulomyxidae</taxon>
        <taxon>Reticulomyxa</taxon>
    </lineage>
</organism>
<accession>X6N2Q7</accession>
<evidence type="ECO:0000256" key="3">
    <source>
        <dbReference type="SAM" id="Phobius"/>
    </source>
</evidence>
<sequence length="141" mass="16603">MYLNDVIEGGQTSFPLADNSCNRYLNLSDDLFRIHPGKNNAVFFYNLLGDGNVDEKTLHAAMPVIQGEKYMTNLWIWDKCEQVYQDLETKKMTKPQFFQTSAKKKKKGKHNRIMNYCNNCYFILSYLILFLFLFFAKKTKK</sequence>
<dbReference type="GO" id="GO:0046872">
    <property type="term" value="F:metal ion binding"/>
    <property type="evidence" value="ECO:0007669"/>
    <property type="project" value="UniProtKB-KW"/>
</dbReference>
<keyword evidence="3" id="KW-1133">Transmembrane helix</keyword>
<reference evidence="4 5" key="1">
    <citation type="journal article" date="2013" name="Curr. Biol.">
        <title>The Genome of the Foraminiferan Reticulomyxa filosa.</title>
        <authorList>
            <person name="Glockner G."/>
            <person name="Hulsmann N."/>
            <person name="Schleicher M."/>
            <person name="Noegel A.A."/>
            <person name="Eichinger L."/>
            <person name="Gallinger C."/>
            <person name="Pawlowski J."/>
            <person name="Sierra R."/>
            <person name="Euteneuer U."/>
            <person name="Pillet L."/>
            <person name="Moustafa A."/>
            <person name="Platzer M."/>
            <person name="Groth M."/>
            <person name="Szafranski K."/>
            <person name="Schliwa M."/>
        </authorList>
    </citation>
    <scope>NUCLEOTIDE SEQUENCE [LARGE SCALE GENOMIC DNA]</scope>
</reference>
<dbReference type="AlphaFoldDB" id="X6N2Q7"/>
<keyword evidence="2" id="KW-0408">Iron</keyword>
<dbReference type="GO" id="GO:0005783">
    <property type="term" value="C:endoplasmic reticulum"/>
    <property type="evidence" value="ECO:0007669"/>
    <property type="project" value="TreeGrafter"/>
</dbReference>